<evidence type="ECO:0000313" key="1">
    <source>
        <dbReference type="EMBL" id="MBA2880708.1"/>
    </source>
</evidence>
<organism evidence="1 2">
    <name type="scientific">Desulfosalsimonas propionicica</name>
    <dbReference type="NCBI Taxonomy" id="332175"/>
    <lineage>
        <taxon>Bacteria</taxon>
        <taxon>Pseudomonadati</taxon>
        <taxon>Thermodesulfobacteriota</taxon>
        <taxon>Desulfobacteria</taxon>
        <taxon>Desulfobacterales</taxon>
        <taxon>Desulfosalsimonadaceae</taxon>
        <taxon>Desulfosalsimonas</taxon>
    </lineage>
</organism>
<dbReference type="Gene3D" id="3.80.30.30">
    <property type="match status" value="1"/>
</dbReference>
<sequence length="370" mass="41983">MKIRKLYIERSAADYPVTRHICSRLEMPAQIIDNPESVYQEIARSPDPEKAGKSILLLARNRGAFLRDCPGTSYYTCCGYQILHIGTYCSMDCAYCILQAYFHPPVLQFFVNHAEMEASLQQHFAKGEIARIGTGEFTDSLIWESVYPLAPRLVELFSRQKACVLELKTKTTVVEPLLGLAHHKKTIMAWSLNTEAVIANQERGTAALGARLAAAEKCRKQGFPLAFHFDPMILYNGCYAEYENVIEQLFSRIDPAGIVWISLGSFRFMPELKPIVARRFAGSKIIYNEFIRAIDGKMRYFKPLRIQLYSRVIEAIKSRAPEVLVYFCMEDDEVWQKCLGHSPAEKGGLPMMLDQRAARKCELSGRFPAG</sequence>
<keyword evidence="1" id="KW-0456">Lyase</keyword>
<reference evidence="1 2" key="1">
    <citation type="submission" date="2020-07" db="EMBL/GenBank/DDBJ databases">
        <title>Genomic Encyclopedia of Type Strains, Phase IV (KMG-IV): sequencing the most valuable type-strain genomes for metagenomic binning, comparative biology and taxonomic classification.</title>
        <authorList>
            <person name="Goeker M."/>
        </authorList>
    </citation>
    <scope>NUCLEOTIDE SEQUENCE [LARGE SCALE GENOMIC DNA]</scope>
    <source>
        <strain evidence="1 2">DSM 17721</strain>
    </source>
</reference>
<dbReference type="InterPro" id="IPR049539">
    <property type="entry name" value="SPL"/>
</dbReference>
<dbReference type="SUPFAM" id="SSF102114">
    <property type="entry name" value="Radical SAM enzymes"/>
    <property type="match status" value="1"/>
</dbReference>
<dbReference type="EMBL" id="JACDUS010000002">
    <property type="protein sequence ID" value="MBA2880708.1"/>
    <property type="molecule type" value="Genomic_DNA"/>
</dbReference>
<dbReference type="Gene3D" id="3.40.50.12110">
    <property type="match status" value="1"/>
</dbReference>
<dbReference type="PANTHER" id="PTHR37822">
    <property type="entry name" value="SPORE PHOTOPRODUCT LYASE-RELATED"/>
    <property type="match status" value="1"/>
</dbReference>
<accession>A0A7W0C7R3</accession>
<comment type="caution">
    <text evidence="1">The sequence shown here is derived from an EMBL/GenBank/DDBJ whole genome shotgun (WGS) entry which is preliminary data.</text>
</comment>
<dbReference type="PANTHER" id="PTHR37822:SF2">
    <property type="entry name" value="SPORE PHOTOPRODUCT LYASE"/>
    <property type="match status" value="1"/>
</dbReference>
<dbReference type="EC" id="4.1.99.14" evidence="1"/>
<evidence type="ECO:0000313" key="2">
    <source>
        <dbReference type="Proteomes" id="UP000525298"/>
    </source>
</evidence>
<dbReference type="Pfam" id="PF20903">
    <property type="entry name" value="SPL"/>
    <property type="match status" value="1"/>
</dbReference>
<proteinExistence type="predicted"/>
<dbReference type="GO" id="GO:0042601">
    <property type="term" value="C:endospore-forming forespore"/>
    <property type="evidence" value="ECO:0007669"/>
    <property type="project" value="TreeGrafter"/>
</dbReference>
<dbReference type="GO" id="GO:0003913">
    <property type="term" value="F:DNA photolyase activity"/>
    <property type="evidence" value="ECO:0007669"/>
    <property type="project" value="TreeGrafter"/>
</dbReference>
<protein>
    <submittedName>
        <fullName evidence="1">Spore photoproduct lyase</fullName>
        <ecNumber evidence="1">4.1.99.14</ecNumber>
    </submittedName>
</protein>
<dbReference type="AlphaFoldDB" id="A0A7W0C7R3"/>
<keyword evidence="2" id="KW-1185">Reference proteome</keyword>
<dbReference type="GO" id="GO:0051539">
    <property type="term" value="F:4 iron, 4 sulfur cluster binding"/>
    <property type="evidence" value="ECO:0007669"/>
    <property type="project" value="TreeGrafter"/>
</dbReference>
<dbReference type="InterPro" id="IPR058240">
    <property type="entry name" value="rSAM_sf"/>
</dbReference>
<dbReference type="Proteomes" id="UP000525298">
    <property type="component" value="Unassembled WGS sequence"/>
</dbReference>
<gene>
    <name evidence="1" type="ORF">HNR65_001026</name>
</gene>
<dbReference type="RefSeq" id="WP_181550368.1">
    <property type="nucleotide sequence ID" value="NZ_JACDUS010000002.1"/>
</dbReference>
<dbReference type="GO" id="GO:1904047">
    <property type="term" value="F:S-adenosyl-L-methionine binding"/>
    <property type="evidence" value="ECO:0007669"/>
    <property type="project" value="TreeGrafter"/>
</dbReference>
<name>A0A7W0C7R3_9BACT</name>